<feature type="region of interest" description="Disordered" evidence="9">
    <location>
        <begin position="26"/>
        <end position="45"/>
    </location>
</feature>
<dbReference type="GO" id="GO:0046872">
    <property type="term" value="F:metal ion binding"/>
    <property type="evidence" value="ECO:0007669"/>
    <property type="project" value="UniProtKB-KW"/>
</dbReference>
<dbReference type="GO" id="GO:0006865">
    <property type="term" value="P:amino acid transport"/>
    <property type="evidence" value="ECO:0007669"/>
    <property type="project" value="TreeGrafter"/>
</dbReference>
<keyword evidence="4 10" id="KW-0812">Transmembrane</keyword>
<evidence type="ECO:0000256" key="2">
    <source>
        <dbReference type="ARBA" id="ARBA00006459"/>
    </source>
</evidence>
<keyword evidence="8" id="KW-0915">Sodium</keyword>
<feature type="transmembrane region" description="Helical" evidence="10">
    <location>
        <begin position="246"/>
        <end position="268"/>
    </location>
</feature>
<evidence type="ECO:0000256" key="5">
    <source>
        <dbReference type="ARBA" id="ARBA00022989"/>
    </source>
</evidence>
<evidence type="ECO:0000256" key="10">
    <source>
        <dbReference type="SAM" id="Phobius"/>
    </source>
</evidence>
<dbReference type="PANTHER" id="PTHR11616:SF321">
    <property type="entry name" value="SODIUM-DEPENDENT NUTRIENT AMINO ACID TRANSPORTER 1-RELATED"/>
    <property type="match status" value="1"/>
</dbReference>
<keyword evidence="12" id="KW-1185">Reference proteome</keyword>
<dbReference type="OrthoDB" id="6065466at2759"/>
<keyword evidence="3" id="KW-0813">Transport</keyword>
<dbReference type="Pfam" id="PF00209">
    <property type="entry name" value="SNF"/>
    <property type="match status" value="1"/>
</dbReference>
<gene>
    <name evidence="11" type="ORF">C0Q70_05966</name>
</gene>
<evidence type="ECO:0000256" key="3">
    <source>
        <dbReference type="ARBA" id="ARBA00022448"/>
    </source>
</evidence>
<organism evidence="11 12">
    <name type="scientific">Pomacea canaliculata</name>
    <name type="common">Golden apple snail</name>
    <dbReference type="NCBI Taxonomy" id="400727"/>
    <lineage>
        <taxon>Eukaryota</taxon>
        <taxon>Metazoa</taxon>
        <taxon>Spiralia</taxon>
        <taxon>Lophotrochozoa</taxon>
        <taxon>Mollusca</taxon>
        <taxon>Gastropoda</taxon>
        <taxon>Caenogastropoda</taxon>
        <taxon>Architaenioglossa</taxon>
        <taxon>Ampullarioidea</taxon>
        <taxon>Ampullariidae</taxon>
        <taxon>Pomacea</taxon>
    </lineage>
</organism>
<feature type="binding site" evidence="8">
    <location>
        <position position="90"/>
    </location>
    <ligand>
        <name>Na(+)</name>
        <dbReference type="ChEBI" id="CHEBI:29101"/>
        <label>1</label>
    </ligand>
</feature>
<reference evidence="11 12" key="1">
    <citation type="submission" date="2018-04" db="EMBL/GenBank/DDBJ databases">
        <title>The genome of golden apple snail Pomacea canaliculata provides insight into stress tolerance and invasive adaptation.</title>
        <authorList>
            <person name="Liu C."/>
            <person name="Liu B."/>
            <person name="Ren Y."/>
            <person name="Zhang Y."/>
            <person name="Wang H."/>
            <person name="Li S."/>
            <person name="Jiang F."/>
            <person name="Yin L."/>
            <person name="Zhang G."/>
            <person name="Qian W."/>
            <person name="Fan W."/>
        </authorList>
    </citation>
    <scope>NUCLEOTIDE SEQUENCE [LARGE SCALE GENOMIC DNA]</scope>
    <source>
        <strain evidence="11">SZHN2017</strain>
        <tissue evidence="11">Muscle</tissue>
    </source>
</reference>
<dbReference type="STRING" id="400727.A0A2T7PMP9"/>
<accession>A0A2T7PMP9</accession>
<dbReference type="PRINTS" id="PR00176">
    <property type="entry name" value="NANEUSMPORT"/>
</dbReference>
<evidence type="ECO:0000313" key="12">
    <source>
        <dbReference type="Proteomes" id="UP000245119"/>
    </source>
</evidence>
<dbReference type="GO" id="GO:0035725">
    <property type="term" value="P:sodium ion transmembrane transport"/>
    <property type="evidence" value="ECO:0007669"/>
    <property type="project" value="TreeGrafter"/>
</dbReference>
<comment type="similarity">
    <text evidence="2">Belongs to the sodium:neurotransmitter symporter (SNF) (TC 2.A.22) family.</text>
</comment>
<feature type="transmembrane region" description="Helical" evidence="10">
    <location>
        <begin position="108"/>
        <end position="130"/>
    </location>
</feature>
<dbReference type="SUPFAM" id="SSF161070">
    <property type="entry name" value="SNF-like"/>
    <property type="match status" value="1"/>
</dbReference>
<comment type="subcellular location">
    <subcellularLocation>
        <location evidence="1">Membrane</location>
        <topology evidence="1">Multi-pass membrane protein</topology>
    </subcellularLocation>
</comment>
<dbReference type="GO" id="GO:0005886">
    <property type="term" value="C:plasma membrane"/>
    <property type="evidence" value="ECO:0007669"/>
    <property type="project" value="TreeGrafter"/>
</dbReference>
<feature type="transmembrane region" description="Helical" evidence="10">
    <location>
        <begin position="274"/>
        <end position="293"/>
    </location>
</feature>
<dbReference type="AlphaFoldDB" id="A0A2T7PMP9"/>
<feature type="transmembrane region" description="Helical" evidence="10">
    <location>
        <begin position="356"/>
        <end position="382"/>
    </location>
</feature>
<evidence type="ECO:0000256" key="7">
    <source>
        <dbReference type="ARBA" id="ARBA00023180"/>
    </source>
</evidence>
<evidence type="ECO:0000256" key="9">
    <source>
        <dbReference type="SAM" id="MobiDB-lite"/>
    </source>
</evidence>
<proteinExistence type="inferred from homology"/>
<dbReference type="PROSITE" id="PS50267">
    <property type="entry name" value="NA_NEUROTRAN_SYMP_3"/>
    <property type="match status" value="1"/>
</dbReference>
<evidence type="ECO:0000256" key="1">
    <source>
        <dbReference type="ARBA" id="ARBA00004141"/>
    </source>
</evidence>
<protein>
    <recommendedName>
        <fullName evidence="13">Amino acid transporter transmembrane domain-containing protein</fullName>
    </recommendedName>
</protein>
<keyword evidence="7" id="KW-0325">Glycoprotein</keyword>
<comment type="caution">
    <text evidence="11">The sequence shown here is derived from an EMBL/GenBank/DDBJ whole genome shotgun (WGS) entry which is preliminary data.</text>
</comment>
<keyword evidence="6 10" id="KW-0472">Membrane</keyword>
<keyword evidence="8" id="KW-0479">Metal-binding</keyword>
<dbReference type="Proteomes" id="UP000245119">
    <property type="component" value="Linkage Group LG3"/>
</dbReference>
<name>A0A2T7PMP9_POMCA</name>
<evidence type="ECO:0000256" key="6">
    <source>
        <dbReference type="ARBA" id="ARBA00023136"/>
    </source>
</evidence>
<dbReference type="InterPro" id="IPR037272">
    <property type="entry name" value="SNS_sf"/>
</dbReference>
<sequence length="649" mass="70473">MTRPVHASSDVVVVLQRLLAAPMSAHTPSERELQGSSTVLVQPGYDGGGSQGEVGDVEGPKHPMVLEVEEEERGPLRSRLEFLLLCLSLAIGTRTVVQYPVLAMRHGGGAFTFVYLVLTAVLGSSLGVHGDGSGAVCTRRAYISVGYNTSLQSMEQVNITIHQLSALLAEDTTTPVADDNTTTYAYSVNFNFSDPTTVTPVYTSGHNHSLVTIIAGFYRCHYAQKFFYESVLGLTSGLGDSGELQVYLSLCLMLVWIVTGLTVAWGPLSMSRVSYVSSTAPVMLLMVLLGAVCSTDGSVRGLRAFLTPRWTQLARVQMWWDGAKLVLTGSVCGTGAIISLSAWANFHSNCFRNSVIITTVAVLTTLLGGCTLFAALGGHLFLELTDVKHLHLSDVDLMFALLPSLTAYLPCPPLWCILWFGLLVVGSMGVQGALLHNLHSGVVSLARASHRQAALFLLAVLVLLLFLLSLSTVTQGGLYVVQFLERAVYLLAVPAVCLAEVLTLMWLYGVQRLANRISDMTGKSESFLWKWMWKFLCPTVLTVSSCSLATRRVFHPACMRAYVCTSASYMFVCVSSGMQRCSFSASLLKALGTTPRAWGPRHHEHEPQLELPDYVICSPDVYRPANALALLTANLYLPNLSNFLSIQQL</sequence>
<feature type="transmembrane region" description="Helical" evidence="10">
    <location>
        <begin position="487"/>
        <end position="510"/>
    </location>
</feature>
<feature type="transmembrane region" description="Helical" evidence="10">
    <location>
        <begin position="325"/>
        <end position="344"/>
    </location>
</feature>
<evidence type="ECO:0008006" key="13">
    <source>
        <dbReference type="Google" id="ProtNLM"/>
    </source>
</evidence>
<evidence type="ECO:0000256" key="4">
    <source>
        <dbReference type="ARBA" id="ARBA00022692"/>
    </source>
</evidence>
<keyword evidence="5 10" id="KW-1133">Transmembrane helix</keyword>
<dbReference type="PANTHER" id="PTHR11616">
    <property type="entry name" value="SODIUM/CHLORIDE DEPENDENT TRANSPORTER"/>
    <property type="match status" value="1"/>
</dbReference>
<feature type="transmembrane region" description="Helical" evidence="10">
    <location>
        <begin position="455"/>
        <end position="481"/>
    </location>
</feature>
<dbReference type="InterPro" id="IPR000175">
    <property type="entry name" value="Na/ntran_symport"/>
</dbReference>
<evidence type="ECO:0000313" key="11">
    <source>
        <dbReference type="EMBL" id="PVD34689.1"/>
    </source>
</evidence>
<evidence type="ECO:0000256" key="8">
    <source>
        <dbReference type="PIRSR" id="PIRSR600175-1"/>
    </source>
</evidence>
<dbReference type="EMBL" id="PZQS01000003">
    <property type="protein sequence ID" value="PVD34689.1"/>
    <property type="molecule type" value="Genomic_DNA"/>
</dbReference>
<feature type="transmembrane region" description="Helical" evidence="10">
    <location>
        <begin position="394"/>
        <end position="411"/>
    </location>
</feature>